<keyword evidence="4" id="KW-0597">Phosphoprotein</keyword>
<evidence type="ECO:0000256" key="9">
    <source>
        <dbReference type="ARBA" id="ARBA00023012"/>
    </source>
</evidence>
<dbReference type="InterPro" id="IPR036097">
    <property type="entry name" value="HisK_dim/P_sf"/>
</dbReference>
<dbReference type="CDD" id="cd16922">
    <property type="entry name" value="HATPase_EvgS-ArcB-TorS-like"/>
    <property type="match status" value="1"/>
</dbReference>
<evidence type="ECO:0000259" key="13">
    <source>
        <dbReference type="PROSITE" id="PS50839"/>
    </source>
</evidence>
<dbReference type="Gene3D" id="3.30.565.10">
    <property type="entry name" value="Histidine kinase-like ATPase, C-terminal domain"/>
    <property type="match status" value="1"/>
</dbReference>
<dbReference type="PROSITE" id="PS50109">
    <property type="entry name" value="HIS_KIN"/>
    <property type="match status" value="1"/>
</dbReference>
<evidence type="ECO:0000313" key="14">
    <source>
        <dbReference type="EMBL" id="SER70206.1"/>
    </source>
</evidence>
<comment type="catalytic activity">
    <reaction evidence="1">
        <text>ATP + protein L-histidine = ADP + protein N-phospho-L-histidine.</text>
        <dbReference type="EC" id="2.7.13.3"/>
    </reaction>
</comment>
<dbReference type="SMART" id="SM00387">
    <property type="entry name" value="HATPase_c"/>
    <property type="match status" value="1"/>
</dbReference>
<evidence type="ECO:0000256" key="7">
    <source>
        <dbReference type="ARBA" id="ARBA00022777"/>
    </source>
</evidence>
<dbReference type="InterPro" id="IPR035965">
    <property type="entry name" value="PAS-like_dom_sf"/>
</dbReference>
<dbReference type="AlphaFoldDB" id="A0A1H9RBT1"/>
<dbReference type="EMBL" id="FOGU01000002">
    <property type="protein sequence ID" value="SER70206.1"/>
    <property type="molecule type" value="Genomic_DNA"/>
</dbReference>
<dbReference type="PROSITE" id="PS50839">
    <property type="entry name" value="CHASE"/>
    <property type="match status" value="1"/>
</dbReference>
<evidence type="ECO:0000259" key="12">
    <source>
        <dbReference type="PROSITE" id="PS50109"/>
    </source>
</evidence>
<dbReference type="SUPFAM" id="SSF47384">
    <property type="entry name" value="Homodimeric domain of signal transducing histidine kinase"/>
    <property type="match status" value="1"/>
</dbReference>
<feature type="domain" description="Histidine kinase" evidence="12">
    <location>
        <begin position="446"/>
        <end position="686"/>
    </location>
</feature>
<evidence type="ECO:0000256" key="5">
    <source>
        <dbReference type="ARBA" id="ARBA00022679"/>
    </source>
</evidence>
<dbReference type="PRINTS" id="PR00344">
    <property type="entry name" value="BCTRLSENSOR"/>
</dbReference>
<protein>
    <recommendedName>
        <fullName evidence="3">histidine kinase</fullName>
        <ecNumber evidence="3">2.7.13.3</ecNumber>
    </recommendedName>
</protein>
<dbReference type="Gene3D" id="3.30.450.20">
    <property type="entry name" value="PAS domain"/>
    <property type="match status" value="1"/>
</dbReference>
<dbReference type="FunFam" id="3.30.565.10:FF:000010">
    <property type="entry name" value="Sensor histidine kinase RcsC"/>
    <property type="match status" value="1"/>
</dbReference>
<dbReference type="Pfam" id="PF00512">
    <property type="entry name" value="HisKA"/>
    <property type="match status" value="1"/>
</dbReference>
<dbReference type="Proteomes" id="UP000198885">
    <property type="component" value="Unassembled WGS sequence"/>
</dbReference>
<keyword evidence="6 11" id="KW-0812">Transmembrane</keyword>
<dbReference type="InterPro" id="IPR042240">
    <property type="entry name" value="CHASE_sf"/>
</dbReference>
<dbReference type="SMART" id="SM01079">
    <property type="entry name" value="CHASE"/>
    <property type="match status" value="1"/>
</dbReference>
<dbReference type="InterPro" id="IPR003594">
    <property type="entry name" value="HATPase_dom"/>
</dbReference>
<dbReference type="CDD" id="cd00082">
    <property type="entry name" value="HisKA"/>
    <property type="match status" value="1"/>
</dbReference>
<gene>
    <name evidence="14" type="ORF">SAMN04490244_102206</name>
</gene>
<dbReference type="SUPFAM" id="SSF55874">
    <property type="entry name" value="ATPase domain of HSP90 chaperone/DNA topoisomerase II/histidine kinase"/>
    <property type="match status" value="1"/>
</dbReference>
<dbReference type="STRING" id="641238.SAMN04490244_102206"/>
<evidence type="ECO:0000256" key="2">
    <source>
        <dbReference type="ARBA" id="ARBA00004370"/>
    </source>
</evidence>
<evidence type="ECO:0000256" key="10">
    <source>
        <dbReference type="ARBA" id="ARBA00023136"/>
    </source>
</evidence>
<dbReference type="OrthoDB" id="9801651at2"/>
<dbReference type="PANTHER" id="PTHR43047">
    <property type="entry name" value="TWO-COMPONENT HISTIDINE PROTEIN KINASE"/>
    <property type="match status" value="1"/>
</dbReference>
<feature type="transmembrane region" description="Helical" evidence="11">
    <location>
        <begin position="279"/>
        <end position="299"/>
    </location>
</feature>
<dbReference type="InterPro" id="IPR005467">
    <property type="entry name" value="His_kinase_dom"/>
</dbReference>
<dbReference type="Pfam" id="PF12860">
    <property type="entry name" value="PAS_7"/>
    <property type="match status" value="1"/>
</dbReference>
<dbReference type="Pfam" id="PF03924">
    <property type="entry name" value="CHASE"/>
    <property type="match status" value="1"/>
</dbReference>
<dbReference type="GO" id="GO:0005886">
    <property type="term" value="C:plasma membrane"/>
    <property type="evidence" value="ECO:0007669"/>
    <property type="project" value="TreeGrafter"/>
</dbReference>
<keyword evidence="7 14" id="KW-0418">Kinase</keyword>
<evidence type="ECO:0000256" key="4">
    <source>
        <dbReference type="ARBA" id="ARBA00022553"/>
    </source>
</evidence>
<evidence type="ECO:0000256" key="3">
    <source>
        <dbReference type="ARBA" id="ARBA00012438"/>
    </source>
</evidence>
<dbReference type="InterPro" id="IPR006189">
    <property type="entry name" value="CHASE_dom"/>
</dbReference>
<accession>A0A1H9RBT1</accession>
<dbReference type="InterPro" id="IPR004358">
    <property type="entry name" value="Sig_transdc_His_kin-like_C"/>
</dbReference>
<proteinExistence type="predicted"/>
<keyword evidence="8 11" id="KW-1133">Transmembrane helix</keyword>
<dbReference type="GO" id="GO:0009927">
    <property type="term" value="F:histidine phosphotransfer kinase activity"/>
    <property type="evidence" value="ECO:0007669"/>
    <property type="project" value="TreeGrafter"/>
</dbReference>
<feature type="domain" description="CHASE" evidence="13">
    <location>
        <begin position="123"/>
        <end position="213"/>
    </location>
</feature>
<name>A0A1H9RBT1_9RHOB</name>
<dbReference type="SMART" id="SM00388">
    <property type="entry name" value="HisKA"/>
    <property type="match status" value="1"/>
</dbReference>
<reference evidence="14 15" key="1">
    <citation type="submission" date="2016-10" db="EMBL/GenBank/DDBJ databases">
        <authorList>
            <person name="de Groot N.N."/>
        </authorList>
    </citation>
    <scope>NUCLEOTIDE SEQUENCE [LARGE SCALE GENOMIC DNA]</scope>
    <source>
        <strain evidence="14 15">DSM 23042</strain>
    </source>
</reference>
<evidence type="ECO:0000256" key="6">
    <source>
        <dbReference type="ARBA" id="ARBA00022692"/>
    </source>
</evidence>
<dbReference type="Gene3D" id="1.10.287.130">
    <property type="match status" value="1"/>
</dbReference>
<dbReference type="Pfam" id="PF02518">
    <property type="entry name" value="HATPase_c"/>
    <property type="match status" value="1"/>
</dbReference>
<evidence type="ECO:0000256" key="11">
    <source>
        <dbReference type="SAM" id="Phobius"/>
    </source>
</evidence>
<keyword evidence="15" id="KW-1185">Reference proteome</keyword>
<keyword evidence="9" id="KW-0902">Two-component regulatory system</keyword>
<keyword evidence="5" id="KW-0808">Transferase</keyword>
<keyword evidence="10 11" id="KW-0472">Membrane</keyword>
<dbReference type="InterPro" id="IPR036890">
    <property type="entry name" value="HATPase_C_sf"/>
</dbReference>
<evidence type="ECO:0000256" key="1">
    <source>
        <dbReference type="ARBA" id="ARBA00000085"/>
    </source>
</evidence>
<dbReference type="PANTHER" id="PTHR43047:SF72">
    <property type="entry name" value="OSMOSENSING HISTIDINE PROTEIN KINASE SLN1"/>
    <property type="match status" value="1"/>
</dbReference>
<dbReference type="SUPFAM" id="SSF55785">
    <property type="entry name" value="PYP-like sensor domain (PAS domain)"/>
    <property type="match status" value="1"/>
</dbReference>
<dbReference type="Gene3D" id="3.30.450.350">
    <property type="entry name" value="CHASE domain"/>
    <property type="match status" value="1"/>
</dbReference>
<comment type="subcellular location">
    <subcellularLocation>
        <location evidence="2">Membrane</location>
    </subcellularLocation>
</comment>
<organism evidence="14 15">
    <name type="scientific">Tranquillimonas rosea</name>
    <dbReference type="NCBI Taxonomy" id="641238"/>
    <lineage>
        <taxon>Bacteria</taxon>
        <taxon>Pseudomonadati</taxon>
        <taxon>Pseudomonadota</taxon>
        <taxon>Alphaproteobacteria</taxon>
        <taxon>Rhodobacterales</taxon>
        <taxon>Roseobacteraceae</taxon>
        <taxon>Tranquillimonas</taxon>
    </lineage>
</organism>
<evidence type="ECO:0000256" key="8">
    <source>
        <dbReference type="ARBA" id="ARBA00022989"/>
    </source>
</evidence>
<dbReference type="EC" id="2.7.13.3" evidence="3"/>
<sequence length="692" mass="75265">MFSRRHKRASQPAKMARPAGRQLGLTAAYAAILSIAVAAGVYLDRSALIDERTKLRAALADTAYTLSLSVQRELVTNEMRARGISGSIAGNPDYTTAQFEQVASHLISNAPEVVNIAAAPGLVITDIFPRRGNTSVIGLDYSEVPDQLASVARALRSNAVVLDGPVNLVQGGKAFILRAPVRLTPGGNPKGSLPWGVVSIVIDSESMIARTGLDPAPAGTRIAVRALRPGGEGPEMIHGDADVFSARPVLRQLSLLGVTWQIGLAPEGGWPTAPTGRGAMVALIAAIALVVMIVVHIVSRLSRERDASRAQLFQAIESINDGFALYGPDDRLVMCNSKYCSYYNKSADQFVPGARFEDILREGLRRGQYQDAIGREEEWLQERLALHAQDHSVSEQYLDDGRWLKVAENRTPDGSTVGFRVDVTELKRAQHSAEQANRAKSDFLNNVSHELRTPLTVILGYSSFLLRLERLPEYARLRDLMEQNGDVPAIREAHETHMETIRSLSRRIDSAGQMLLSLINGVLDWSRIEAGEMNLAPEPVQVDRLVDEIGSQLQDLADSKGLCFNYSADEATVEADPVRLRQVLINLVGNAIKFTDSGHVALRAECDGDALTFTIEDSGCGIAPENHELVFERFKQVDDSITRAYTGTGLGLAITRQIVEAHGSRIRLDSVPGEGSIFRFALPVCTRTAKAA</sequence>
<evidence type="ECO:0000313" key="15">
    <source>
        <dbReference type="Proteomes" id="UP000198885"/>
    </source>
</evidence>
<dbReference type="GO" id="GO:0000155">
    <property type="term" value="F:phosphorelay sensor kinase activity"/>
    <property type="evidence" value="ECO:0007669"/>
    <property type="project" value="InterPro"/>
</dbReference>
<dbReference type="InterPro" id="IPR003661">
    <property type="entry name" value="HisK_dim/P_dom"/>
</dbReference>